<evidence type="ECO:0000313" key="2">
    <source>
        <dbReference type="EMBL" id="RAH54455.1"/>
    </source>
</evidence>
<dbReference type="RefSeq" id="XP_025512377.1">
    <property type="nucleotide sequence ID" value="XM_025660810.1"/>
</dbReference>
<dbReference type="GeneID" id="37164212"/>
<organism evidence="2 3">
    <name type="scientific">Aspergillus piperis CBS 112811</name>
    <dbReference type="NCBI Taxonomy" id="1448313"/>
    <lineage>
        <taxon>Eukaryota</taxon>
        <taxon>Fungi</taxon>
        <taxon>Dikarya</taxon>
        <taxon>Ascomycota</taxon>
        <taxon>Pezizomycotina</taxon>
        <taxon>Eurotiomycetes</taxon>
        <taxon>Eurotiomycetidae</taxon>
        <taxon>Eurotiales</taxon>
        <taxon>Aspergillaceae</taxon>
        <taxon>Aspergillus</taxon>
        <taxon>Aspergillus subgen. Circumdati</taxon>
    </lineage>
</organism>
<reference evidence="2 3" key="1">
    <citation type="submission" date="2018-02" db="EMBL/GenBank/DDBJ databases">
        <title>The genomes of Aspergillus section Nigri reveals drivers in fungal speciation.</title>
        <authorList>
            <consortium name="DOE Joint Genome Institute"/>
            <person name="Vesth T.C."/>
            <person name="Nybo J."/>
            <person name="Theobald S."/>
            <person name="Brandl J."/>
            <person name="Frisvad J.C."/>
            <person name="Nielsen K.F."/>
            <person name="Lyhne E.K."/>
            <person name="Kogle M.E."/>
            <person name="Kuo A."/>
            <person name="Riley R."/>
            <person name="Clum A."/>
            <person name="Nolan M."/>
            <person name="Lipzen A."/>
            <person name="Salamov A."/>
            <person name="Henrissat B."/>
            <person name="Wiebenga A."/>
            <person name="De vries R.P."/>
            <person name="Grigoriev I.V."/>
            <person name="Mortensen U.H."/>
            <person name="Andersen M.R."/>
            <person name="Baker S.E."/>
        </authorList>
    </citation>
    <scope>NUCLEOTIDE SEQUENCE [LARGE SCALE GENOMIC DNA]</scope>
    <source>
        <strain evidence="2 3">CBS 112811</strain>
    </source>
</reference>
<feature type="non-terminal residue" evidence="2">
    <location>
        <position position="91"/>
    </location>
</feature>
<evidence type="ECO:0000313" key="3">
    <source>
        <dbReference type="Proteomes" id="UP000249526"/>
    </source>
</evidence>
<keyword evidence="1" id="KW-1133">Transmembrane helix</keyword>
<keyword evidence="1" id="KW-0812">Transmembrane</keyword>
<gene>
    <name evidence="2" type="ORF">BO85DRAFT_452362</name>
</gene>
<evidence type="ECO:0000256" key="1">
    <source>
        <dbReference type="SAM" id="Phobius"/>
    </source>
</evidence>
<feature type="transmembrane region" description="Helical" evidence="1">
    <location>
        <begin position="26"/>
        <end position="45"/>
    </location>
</feature>
<dbReference type="EMBL" id="KZ825072">
    <property type="protein sequence ID" value="RAH54455.1"/>
    <property type="molecule type" value="Genomic_DNA"/>
</dbReference>
<keyword evidence="1" id="KW-0472">Membrane</keyword>
<dbReference type="AlphaFoldDB" id="A0A8G1VJ89"/>
<sequence>MALLCQMQSRWIEKNGSADLVFNYRGIPMIVGFGNGCAASVFVFLTVSELHETQGRAAYCSGAIISIQQIVLMMGFSKYFEGICSTMSPCL</sequence>
<name>A0A8G1VJ89_9EURO</name>
<feature type="transmembrane region" description="Helical" evidence="1">
    <location>
        <begin position="57"/>
        <end position="80"/>
    </location>
</feature>
<proteinExistence type="predicted"/>
<accession>A0A8G1VJ89</accession>
<protein>
    <submittedName>
        <fullName evidence="2">Uncharacterized protein</fullName>
    </submittedName>
</protein>
<keyword evidence="3" id="KW-1185">Reference proteome</keyword>
<dbReference type="Proteomes" id="UP000249526">
    <property type="component" value="Unassembled WGS sequence"/>
</dbReference>